<dbReference type="Pfam" id="PF00188">
    <property type="entry name" value="CAP"/>
    <property type="match status" value="1"/>
</dbReference>
<name>A0ABT0RDH0_9SPHN</name>
<dbReference type="EMBL" id="JAMGBC010000001">
    <property type="protein sequence ID" value="MCL6678301.1"/>
    <property type="molecule type" value="Genomic_DNA"/>
</dbReference>
<organism evidence="3 4">
    <name type="scientific">Sphingomonas anseongensis</name>
    <dbReference type="NCBI Taxonomy" id="2908207"/>
    <lineage>
        <taxon>Bacteria</taxon>
        <taxon>Pseudomonadati</taxon>
        <taxon>Pseudomonadota</taxon>
        <taxon>Alphaproteobacteria</taxon>
        <taxon>Sphingomonadales</taxon>
        <taxon>Sphingomonadaceae</taxon>
        <taxon>Sphingomonas</taxon>
    </lineage>
</organism>
<dbReference type="SUPFAM" id="SSF56935">
    <property type="entry name" value="Porins"/>
    <property type="match status" value="1"/>
</dbReference>
<dbReference type="SUPFAM" id="SSF55797">
    <property type="entry name" value="PR-1-like"/>
    <property type="match status" value="1"/>
</dbReference>
<evidence type="ECO:0000313" key="3">
    <source>
        <dbReference type="EMBL" id="MCL6678301.1"/>
    </source>
</evidence>
<feature type="domain" description="SCP" evidence="2">
    <location>
        <begin position="99"/>
        <end position="239"/>
    </location>
</feature>
<keyword evidence="4" id="KW-1185">Reference proteome</keyword>
<evidence type="ECO:0000259" key="2">
    <source>
        <dbReference type="SMART" id="SM00198"/>
    </source>
</evidence>
<dbReference type="PRINTS" id="PR00837">
    <property type="entry name" value="V5TPXLIKE"/>
</dbReference>
<dbReference type="SMART" id="SM00198">
    <property type="entry name" value="SCP"/>
    <property type="match status" value="1"/>
</dbReference>
<protein>
    <submittedName>
        <fullName evidence="3">CAP domain-containing protein</fullName>
    </submittedName>
</protein>
<feature type="chain" id="PRO_5045208218" evidence="1">
    <location>
        <begin position="33"/>
        <end position="1028"/>
    </location>
</feature>
<dbReference type="InterPro" id="IPR001283">
    <property type="entry name" value="CRISP-related"/>
</dbReference>
<reference evidence="3" key="1">
    <citation type="submission" date="2022-05" db="EMBL/GenBank/DDBJ databases">
        <authorList>
            <person name="Jo J.-H."/>
            <person name="Im W.-T."/>
        </authorList>
    </citation>
    <scope>NUCLEOTIDE SEQUENCE</scope>
    <source>
        <strain evidence="3">RG327</strain>
    </source>
</reference>
<accession>A0ABT0RDH0</accession>
<dbReference type="InterPro" id="IPR035940">
    <property type="entry name" value="CAP_sf"/>
</dbReference>
<evidence type="ECO:0000256" key="1">
    <source>
        <dbReference type="SAM" id="SignalP"/>
    </source>
</evidence>
<comment type="caution">
    <text evidence="3">The sequence shown here is derived from an EMBL/GenBank/DDBJ whole genome shotgun (WGS) entry which is preliminary data.</text>
</comment>
<evidence type="ECO:0000313" key="4">
    <source>
        <dbReference type="Proteomes" id="UP001165343"/>
    </source>
</evidence>
<dbReference type="Proteomes" id="UP001165343">
    <property type="component" value="Unassembled WGS sequence"/>
</dbReference>
<feature type="signal peptide" evidence="1">
    <location>
        <begin position="1"/>
        <end position="32"/>
    </location>
</feature>
<keyword evidence="1" id="KW-0732">Signal</keyword>
<gene>
    <name evidence="3" type="ORF">LZ519_03075</name>
</gene>
<dbReference type="PANTHER" id="PTHR10334">
    <property type="entry name" value="CYSTEINE-RICH SECRETORY PROTEIN-RELATED"/>
    <property type="match status" value="1"/>
</dbReference>
<dbReference type="RefSeq" id="WP_249867261.1">
    <property type="nucleotide sequence ID" value="NZ_JAMGBC010000001.1"/>
</dbReference>
<dbReference type="InterPro" id="IPR014044">
    <property type="entry name" value="CAP_dom"/>
</dbReference>
<sequence>MRNPPSPTVAGLRNGVSAISIISILVPAPALAAPEAVLQDVPSAVQAVTREDLQKLPTGRRLEDLIRTCPSQTIPTVARQPGVPTDGRPAIDLNCTRPADIEMIDVFKGHNSIRSLYGAPAMAWDPALERSALSYATTLAQTGKLVHASREGRGTIRENISQGLPNWNSGRLFQSWLDERPYFTPGTFPNISTTGDWYKVGHISQVLWPTTTTFGCARTVGGGSSWLVCRYNPGGNRDGKQVGFPLQIAQGGPPVININNPVQQAPQPQAQPRCEVTQPDDLMDLILQGMVKAGYTEGALDPRDRDTEIKWDRALQHENQIQDRMIGELARVQGDVAKNINAYLAATSTWQERYVYIASSTTGLQGLLTNWYESRAIYEKADLAFALMNLGVGVGKLGFKAYKFLAARRAAAAAAETTQVAGAAGKATEATAAALGETQAFNKTLIPPGQQPNILGMKGYTGASSVAGRVAETGSQYTVALEGAKQKLATAKTGFEQLIARTEIDNLIKMGPAGYEAQQAARTAAKFAELDTGLVKAAQQAGVNVEKAAVGANVAEREWALMKAIAEARGWHDIPRWANTPITNTLLQARKILGGVKDAKISPQDLELLKSLKTYVEGRGLNFAEYLRTAAGEVAGGIVAGESKPITEIIKYYDDADINLLLKVLDTGGDAAALRNVVSPVTQASLNGLAQAGLGTAGTLGHGGSGSPGQAGQGGCGALDAGVGLTQAGQGTTAPGGKPTDAQLSNVLNGLGDLGQVGLGNAVDQFGVTDRFTAGQGYGRAVMGELWEFITSPSATTASFYYTLEAQNELLNLLQNERKPLVELGTSLDSASRALADLQNTLQRAGLSGANSYLTGRGPAELRQALDELQKAYDSGSDQWKQQHKAQMDERRNHITQKLQDLAETVADLNALAGRMGQVRSWLDSLRLGPDGKPRGPVEAFNPMTFVRLGSISLYLRGMAADAFGLTTDAPFRVSLPQPSPPANMPRPEGWDEMLNRMKQQSAAFDAAPEVEVDPGFDAWLNGLNQGK</sequence>
<dbReference type="Gene3D" id="3.40.33.10">
    <property type="entry name" value="CAP"/>
    <property type="match status" value="1"/>
</dbReference>
<proteinExistence type="predicted"/>